<comment type="caution">
    <text evidence="1">The sequence shown here is derived from an EMBL/GenBank/DDBJ whole genome shotgun (WGS) entry which is preliminary data.</text>
</comment>
<dbReference type="EMBL" id="JARBHB010000002">
    <property type="protein sequence ID" value="KAJ8893535.1"/>
    <property type="molecule type" value="Genomic_DNA"/>
</dbReference>
<organism evidence="1 2">
    <name type="scientific">Dryococelus australis</name>
    <dbReference type="NCBI Taxonomy" id="614101"/>
    <lineage>
        <taxon>Eukaryota</taxon>
        <taxon>Metazoa</taxon>
        <taxon>Ecdysozoa</taxon>
        <taxon>Arthropoda</taxon>
        <taxon>Hexapoda</taxon>
        <taxon>Insecta</taxon>
        <taxon>Pterygota</taxon>
        <taxon>Neoptera</taxon>
        <taxon>Polyneoptera</taxon>
        <taxon>Phasmatodea</taxon>
        <taxon>Verophasmatodea</taxon>
        <taxon>Anareolatae</taxon>
        <taxon>Phasmatidae</taxon>
        <taxon>Eurycanthinae</taxon>
        <taxon>Dryococelus</taxon>
    </lineage>
</organism>
<name>A0ABQ9IA40_9NEOP</name>
<evidence type="ECO:0000313" key="1">
    <source>
        <dbReference type="EMBL" id="KAJ8893535.1"/>
    </source>
</evidence>
<gene>
    <name evidence="1" type="ORF">PR048_006133</name>
</gene>
<accession>A0ABQ9IA40</accession>
<keyword evidence="2" id="KW-1185">Reference proteome</keyword>
<protein>
    <submittedName>
        <fullName evidence="1">Uncharacterized protein</fullName>
    </submittedName>
</protein>
<evidence type="ECO:0000313" key="2">
    <source>
        <dbReference type="Proteomes" id="UP001159363"/>
    </source>
</evidence>
<dbReference type="Proteomes" id="UP001159363">
    <property type="component" value="Chromosome 2"/>
</dbReference>
<sequence>MRELKVCGGLTHGRSITESNHTKFAFLQPVCSKITNAIGKLCRVHIETSEQHVERRSFRLIADSKVNVDLAKVIGHSSMLGMVGQNYADVKFKINPQQLFLRISCILKPPRGYEEYMCYELAPKPPSLFDRSLMRKTNKSVLEDILQKYIPGVDSYPGSNSYLVDGCHLLHKVLLPRPATYLQLCETYVRYVITHCGPGSSVVFYGYNGPMTTKN</sequence>
<proteinExistence type="predicted"/>
<reference evidence="1 2" key="1">
    <citation type="submission" date="2023-02" db="EMBL/GenBank/DDBJ databases">
        <title>LHISI_Scaffold_Assembly.</title>
        <authorList>
            <person name="Stuart O.P."/>
            <person name="Cleave R."/>
            <person name="Magrath M.J.L."/>
            <person name="Mikheyev A.S."/>
        </authorList>
    </citation>
    <scope>NUCLEOTIDE SEQUENCE [LARGE SCALE GENOMIC DNA]</scope>
    <source>
        <strain evidence="1">Daus_M_001</strain>
        <tissue evidence="1">Leg muscle</tissue>
    </source>
</reference>